<dbReference type="EMBL" id="JAQNDN010000019">
    <property type="protein sequence ID" value="MDC0671933.1"/>
    <property type="molecule type" value="Genomic_DNA"/>
</dbReference>
<feature type="compositionally biased region" description="Low complexity" evidence="1">
    <location>
        <begin position="27"/>
        <end position="81"/>
    </location>
</feature>
<sequence>MTKHILSPMALSLAALLACNPDKSPIDSSTDSSGSESAGSESSSGDPTGDPSGDPSSSGSGSESESESGTSSGGDTTEDPTGGTGTGEGGQACIDTPTVIAADAETALGISAQAFLADKLGPRSTTLTFASEPLTLADAWRDKQLPLTVELRYDGGEVRWIDSEINPEYEGEGFPSDCADRLEIDVGFDFVTEGLEFDEHRDGVLTVASADQGQLRVKLLPPGLDGSFDPATLYKPDEDPPWVVTGIEIGATFKGAQAGGSLLNEVRIGDEDDEGGIAGFGPVASWGDDIDP</sequence>
<evidence type="ECO:0000313" key="3">
    <source>
        <dbReference type="Proteomes" id="UP001217838"/>
    </source>
</evidence>
<gene>
    <name evidence="2" type="ORF">POL58_29580</name>
</gene>
<feature type="region of interest" description="Disordered" evidence="1">
    <location>
        <begin position="273"/>
        <end position="292"/>
    </location>
</feature>
<comment type="caution">
    <text evidence="2">The sequence shown here is derived from an EMBL/GenBank/DDBJ whole genome shotgun (WGS) entry which is preliminary data.</text>
</comment>
<reference evidence="2 3" key="1">
    <citation type="submission" date="2022-11" db="EMBL/GenBank/DDBJ databases">
        <title>Minimal conservation of predation-associated metabolite biosynthetic gene clusters underscores biosynthetic potential of Myxococcota including descriptions for ten novel species: Archangium lansinium sp. nov., Myxococcus landrumus sp. nov., Nannocystis bai.</title>
        <authorList>
            <person name="Ahearne A."/>
            <person name="Stevens C."/>
            <person name="Dowd S."/>
        </authorList>
    </citation>
    <scope>NUCLEOTIDE SEQUENCE [LARGE SCALE GENOMIC DNA]</scope>
    <source>
        <strain evidence="2 3">NCELM</strain>
    </source>
</reference>
<accession>A0ABT5BET7</accession>
<name>A0ABT5BET7_9BACT</name>
<protein>
    <recommendedName>
        <fullName evidence="4">Lipoprotein</fullName>
    </recommendedName>
</protein>
<evidence type="ECO:0008006" key="4">
    <source>
        <dbReference type="Google" id="ProtNLM"/>
    </source>
</evidence>
<proteinExistence type="predicted"/>
<feature type="region of interest" description="Disordered" evidence="1">
    <location>
        <begin position="20"/>
        <end position="92"/>
    </location>
</feature>
<dbReference type="Proteomes" id="UP001217838">
    <property type="component" value="Unassembled WGS sequence"/>
</dbReference>
<evidence type="ECO:0000256" key="1">
    <source>
        <dbReference type="SAM" id="MobiDB-lite"/>
    </source>
</evidence>
<dbReference type="PROSITE" id="PS51257">
    <property type="entry name" value="PROKAR_LIPOPROTEIN"/>
    <property type="match status" value="1"/>
</dbReference>
<evidence type="ECO:0000313" key="2">
    <source>
        <dbReference type="EMBL" id="MDC0671933.1"/>
    </source>
</evidence>
<keyword evidence="3" id="KW-1185">Reference proteome</keyword>
<organism evidence="2 3">
    <name type="scientific">Nannocystis radixulma</name>
    <dbReference type="NCBI Taxonomy" id="2995305"/>
    <lineage>
        <taxon>Bacteria</taxon>
        <taxon>Pseudomonadati</taxon>
        <taxon>Myxococcota</taxon>
        <taxon>Polyangia</taxon>
        <taxon>Nannocystales</taxon>
        <taxon>Nannocystaceae</taxon>
        <taxon>Nannocystis</taxon>
    </lineage>
</organism>
<dbReference type="RefSeq" id="WP_272002867.1">
    <property type="nucleotide sequence ID" value="NZ_JAQNDN010000019.1"/>
</dbReference>